<reference evidence="5 6" key="1">
    <citation type="journal article" date="2017" name="Int. J. Syst. Evol. Microbiol.">
        <title>Achromobacter aloeverae sp. nov., isolated from the root of Aloe vera (L.) Burm.f.</title>
        <authorList>
            <person name="Kuncharoen N."/>
            <person name="Muramatsu Y."/>
            <person name="Shibata C."/>
            <person name="Kamakura Y."/>
            <person name="Nakagawa Y."/>
            <person name="Tanasupawat S."/>
        </authorList>
    </citation>
    <scope>NUCLEOTIDE SEQUENCE [LARGE SCALE GENOMIC DNA]</scope>
    <source>
        <strain evidence="5 6">AVA-1</strain>
    </source>
</reference>
<evidence type="ECO:0000256" key="4">
    <source>
        <dbReference type="PIRSR" id="PIRSR001365-2"/>
    </source>
</evidence>
<dbReference type="RefSeq" id="WP_129152085.1">
    <property type="nucleotide sequence ID" value="NZ_JBHSDO010000017.1"/>
</dbReference>
<dbReference type="OrthoDB" id="199953at2"/>
<sequence>MMTQMKGLYVVAQTPFAADGALDLASIDTLTDFYLGHGAAGLTVLGVAGEAAKLSETESVDAVRRFVARAQGKPVIAGVSNPSVAQLATLTQAVTDAGASGVMIAPPPGLRTEEDVIGYYGAVFDRIGDVPTVLQDFPFSTGVWMSVPTMVRLVERFPQIQAIKEEDIPSAAKITRLREAMPRHVPILTGNNAVFLPQELERGIEGPMAGFSHPEMLSGVYDLYSRGQRDAAFDLFNLYLPLLNFENQAQWGVAVRKEILRRRGAIASAVMRAPGPRLSPLDLKDIDYLLERLQRALAQRSL</sequence>
<dbReference type="EMBL" id="PYAL01000006">
    <property type="protein sequence ID" value="RXN85914.1"/>
    <property type="molecule type" value="Genomic_DNA"/>
</dbReference>
<evidence type="ECO:0000256" key="3">
    <source>
        <dbReference type="PIRNR" id="PIRNR001365"/>
    </source>
</evidence>
<comment type="similarity">
    <text evidence="1 3">Belongs to the DapA family.</text>
</comment>
<gene>
    <name evidence="5" type="ORF">C7R54_19285</name>
</gene>
<accession>A0A4Q1HH00</accession>
<evidence type="ECO:0000256" key="1">
    <source>
        <dbReference type="ARBA" id="ARBA00007592"/>
    </source>
</evidence>
<dbReference type="AlphaFoldDB" id="A0A4Q1HH00"/>
<proteinExistence type="inferred from homology"/>
<name>A0A4Q1HH00_9BURK</name>
<keyword evidence="6" id="KW-1185">Reference proteome</keyword>
<dbReference type="Proteomes" id="UP000290849">
    <property type="component" value="Unassembled WGS sequence"/>
</dbReference>
<dbReference type="InterPro" id="IPR013785">
    <property type="entry name" value="Aldolase_TIM"/>
</dbReference>
<dbReference type="PANTHER" id="PTHR12128">
    <property type="entry name" value="DIHYDRODIPICOLINATE SYNTHASE"/>
    <property type="match status" value="1"/>
</dbReference>
<dbReference type="PANTHER" id="PTHR12128:SF66">
    <property type="entry name" value="4-HYDROXY-2-OXOGLUTARATE ALDOLASE, MITOCHONDRIAL"/>
    <property type="match status" value="1"/>
</dbReference>
<comment type="caution">
    <text evidence="5">The sequence shown here is derived from an EMBL/GenBank/DDBJ whole genome shotgun (WGS) entry which is preliminary data.</text>
</comment>
<evidence type="ECO:0000313" key="5">
    <source>
        <dbReference type="EMBL" id="RXN85914.1"/>
    </source>
</evidence>
<dbReference type="Pfam" id="PF00701">
    <property type="entry name" value="DHDPS"/>
    <property type="match status" value="1"/>
</dbReference>
<dbReference type="SUPFAM" id="SSF51569">
    <property type="entry name" value="Aldolase"/>
    <property type="match status" value="1"/>
</dbReference>
<dbReference type="GO" id="GO:0008840">
    <property type="term" value="F:4-hydroxy-tetrahydrodipicolinate synthase activity"/>
    <property type="evidence" value="ECO:0007669"/>
    <property type="project" value="TreeGrafter"/>
</dbReference>
<protein>
    <submittedName>
        <fullName evidence="5">Dihydrodipicolinate synthase family protein</fullName>
    </submittedName>
</protein>
<dbReference type="InterPro" id="IPR002220">
    <property type="entry name" value="DapA-like"/>
</dbReference>
<evidence type="ECO:0000256" key="2">
    <source>
        <dbReference type="ARBA" id="ARBA00023239"/>
    </source>
</evidence>
<dbReference type="PRINTS" id="PR00146">
    <property type="entry name" value="DHPICSNTHASE"/>
</dbReference>
<organism evidence="5 6">
    <name type="scientific">Achromobacter aloeverae</name>
    <dbReference type="NCBI Taxonomy" id="1750518"/>
    <lineage>
        <taxon>Bacteria</taxon>
        <taxon>Pseudomonadati</taxon>
        <taxon>Pseudomonadota</taxon>
        <taxon>Betaproteobacteria</taxon>
        <taxon>Burkholderiales</taxon>
        <taxon>Alcaligenaceae</taxon>
        <taxon>Achromobacter</taxon>
    </lineage>
</organism>
<evidence type="ECO:0000313" key="6">
    <source>
        <dbReference type="Proteomes" id="UP000290849"/>
    </source>
</evidence>
<dbReference type="Gene3D" id="3.20.20.70">
    <property type="entry name" value="Aldolase class I"/>
    <property type="match status" value="1"/>
</dbReference>
<dbReference type="CDD" id="cd00408">
    <property type="entry name" value="DHDPS-like"/>
    <property type="match status" value="1"/>
</dbReference>
<keyword evidence="2 3" id="KW-0456">Lyase</keyword>
<feature type="binding site" evidence="4">
    <location>
        <position position="208"/>
    </location>
    <ligand>
        <name>pyruvate</name>
        <dbReference type="ChEBI" id="CHEBI:15361"/>
    </ligand>
</feature>
<dbReference type="SMART" id="SM01130">
    <property type="entry name" value="DHDPS"/>
    <property type="match status" value="1"/>
</dbReference>
<dbReference type="GO" id="GO:0005829">
    <property type="term" value="C:cytosol"/>
    <property type="evidence" value="ECO:0007669"/>
    <property type="project" value="TreeGrafter"/>
</dbReference>
<dbReference type="PIRSF" id="PIRSF001365">
    <property type="entry name" value="DHDPS"/>
    <property type="match status" value="1"/>
</dbReference>